<feature type="domain" description="PET hydrolase/cutinase-like" evidence="4">
    <location>
        <begin position="121"/>
        <end position="238"/>
    </location>
</feature>
<dbReference type="InterPro" id="IPR029058">
    <property type="entry name" value="AB_hydrolase_fold"/>
</dbReference>
<evidence type="ECO:0000256" key="2">
    <source>
        <dbReference type="ARBA" id="ARBA00022963"/>
    </source>
</evidence>
<dbReference type="InterPro" id="IPR041127">
    <property type="entry name" value="PET_hydrolase/cutinase-like"/>
</dbReference>
<protein>
    <recommendedName>
        <fullName evidence="4">PET hydrolase/cutinase-like domain-containing protein</fullName>
    </recommendedName>
</protein>
<comment type="caution">
    <text evidence="5">The sequence shown here is derived from an EMBL/GenBank/DDBJ whole genome shotgun (WGS) entry which is preliminary data.</text>
</comment>
<reference evidence="5 6" key="1">
    <citation type="submission" date="2014-08" db="EMBL/GenBank/DDBJ databases">
        <title>Whole genome shotgun sequence of Rhizobium rubi NBRC 13261.</title>
        <authorList>
            <person name="Katano-Makiyama Y."/>
            <person name="Hosoyama A."/>
            <person name="Hashimoto M."/>
            <person name="Hosoyama Y."/>
            <person name="Noguchi M."/>
            <person name="Tsuchikane K."/>
            <person name="Uohara A."/>
            <person name="Ohji S."/>
            <person name="Ichikawa N."/>
            <person name="Kimura A."/>
            <person name="Yamazoe A."/>
            <person name="Fujita N."/>
        </authorList>
    </citation>
    <scope>NUCLEOTIDE SEQUENCE [LARGE SCALE GENOMIC DNA]</scope>
    <source>
        <strain evidence="5 6">NBRC 13261</strain>
    </source>
</reference>
<dbReference type="PANTHER" id="PTHR10272">
    <property type="entry name" value="PLATELET-ACTIVATING FACTOR ACETYLHYDROLASE"/>
    <property type="match status" value="1"/>
</dbReference>
<keyword evidence="2" id="KW-0442">Lipid degradation</keyword>
<dbReference type="SUPFAM" id="SSF53474">
    <property type="entry name" value="alpha/beta-Hydrolases"/>
    <property type="match status" value="1"/>
</dbReference>
<evidence type="ECO:0000256" key="3">
    <source>
        <dbReference type="ARBA" id="ARBA00023098"/>
    </source>
</evidence>
<dbReference type="GO" id="GO:0016042">
    <property type="term" value="P:lipid catabolic process"/>
    <property type="evidence" value="ECO:0007669"/>
    <property type="project" value="UniProtKB-KW"/>
</dbReference>
<dbReference type="eggNOG" id="COG4188">
    <property type="taxonomic scope" value="Bacteria"/>
</dbReference>
<evidence type="ECO:0000256" key="1">
    <source>
        <dbReference type="ARBA" id="ARBA00022801"/>
    </source>
</evidence>
<dbReference type="Gene3D" id="3.40.50.1820">
    <property type="entry name" value="alpha/beta hydrolase"/>
    <property type="match status" value="1"/>
</dbReference>
<evidence type="ECO:0000259" key="4">
    <source>
        <dbReference type="Pfam" id="PF12740"/>
    </source>
</evidence>
<organism evidence="5 6">
    <name type="scientific">Agrobacterium rubi TR3 = NBRC 13261</name>
    <dbReference type="NCBI Taxonomy" id="1368415"/>
    <lineage>
        <taxon>Bacteria</taxon>
        <taxon>Pseudomonadati</taxon>
        <taxon>Pseudomonadota</taxon>
        <taxon>Alphaproteobacteria</taxon>
        <taxon>Hyphomicrobiales</taxon>
        <taxon>Rhizobiaceae</taxon>
        <taxon>Rhizobium/Agrobacterium group</taxon>
        <taxon>Agrobacterium</taxon>
    </lineage>
</organism>
<dbReference type="AlphaFoldDB" id="A0A081CW64"/>
<dbReference type="Pfam" id="PF12740">
    <property type="entry name" value="PETase"/>
    <property type="match status" value="1"/>
</dbReference>
<gene>
    <name evidence="5" type="ORF">RRU01S_14_01310</name>
</gene>
<name>A0A081CW64_9HYPH</name>
<accession>A0A081CW64</accession>
<dbReference type="Proteomes" id="UP000028701">
    <property type="component" value="Unassembled WGS sequence"/>
</dbReference>
<dbReference type="GO" id="GO:0003847">
    <property type="term" value="F:1-alkyl-2-acetylglycerophosphocholine esterase activity"/>
    <property type="evidence" value="ECO:0007669"/>
    <property type="project" value="TreeGrafter"/>
</dbReference>
<evidence type="ECO:0000313" key="6">
    <source>
        <dbReference type="Proteomes" id="UP000028701"/>
    </source>
</evidence>
<proteinExistence type="predicted"/>
<dbReference type="PANTHER" id="PTHR10272:SF0">
    <property type="entry name" value="PLATELET-ACTIVATING FACTOR ACETYLHYDROLASE"/>
    <property type="match status" value="1"/>
</dbReference>
<evidence type="ECO:0000313" key="5">
    <source>
        <dbReference type="EMBL" id="GAK70910.1"/>
    </source>
</evidence>
<dbReference type="EMBL" id="BBJU01000014">
    <property type="protein sequence ID" value="GAK70910.1"/>
    <property type="molecule type" value="Genomic_DNA"/>
</dbReference>
<keyword evidence="1" id="KW-0378">Hydrolase</keyword>
<sequence>MVKFIGTIGLALTVLMPFTLRADENRIDRIRPDAPLLAPYGTYPVGVRSLKVANPGQVDVVKIEPGKEPPRYDRPLQLEVWYPTDNADGGGAYNVLLRDGKTEVSIGGRAKRDAEPRKANGETFPLIIISHGYPGNRFLMSPLAENLASKGYVVASIDHTDSTYDDMGAFGSTLVNRPLDQRFVLEEIARLSTDKSSFLSGLVDVTNTGLIGYSMGGYGAVVTAGAGVSEKAVSADWSAKERALAVHQAGSKEHQELFDPRFKAIIAIAPWGMQRGMWDDKGLSEIKVPIFFMAGSADDVSDYQKGIRKIFEGKMPVDRYLLTFADANHNAAATMPAPAESWAMNETLGFAPFEHYADPVWDTVRMNNIAQHFATAWFDLKLKKDETKSRYLDLVEQSDEGVWAANKDGSLKPEHTYWTGFANRTAKGLRLEHRKPD</sequence>
<keyword evidence="3" id="KW-0443">Lipid metabolism</keyword>